<accession>A0A4R0H0B4</accession>
<name>A0A4R0H0B4_9ACTN</name>
<dbReference type="RefSeq" id="WP_131344796.1">
    <property type="nucleotide sequence ID" value="NZ_SJJZ01000004.1"/>
</dbReference>
<evidence type="ECO:0000313" key="2">
    <source>
        <dbReference type="Proteomes" id="UP000292346"/>
    </source>
</evidence>
<keyword evidence="2" id="KW-1185">Reference proteome</keyword>
<proteinExistence type="predicted"/>
<reference evidence="1 2" key="1">
    <citation type="submission" date="2019-02" db="EMBL/GenBank/DDBJ databases">
        <title>Kribbella capetownensis sp. nov. and Kribbella speibonae sp. nov., isolated from soil.</title>
        <authorList>
            <person name="Curtis S.M."/>
            <person name="Norton I."/>
            <person name="Everest G.J."/>
            <person name="Meyers P.R."/>
        </authorList>
    </citation>
    <scope>NUCLEOTIDE SEQUENCE [LARGE SCALE GENOMIC DNA]</scope>
    <source>
        <strain evidence="1 2">KCTC 29219</strain>
    </source>
</reference>
<organism evidence="1 2">
    <name type="scientific">Kribbella soli</name>
    <dbReference type="NCBI Taxonomy" id="1124743"/>
    <lineage>
        <taxon>Bacteria</taxon>
        <taxon>Bacillati</taxon>
        <taxon>Actinomycetota</taxon>
        <taxon>Actinomycetes</taxon>
        <taxon>Propionibacteriales</taxon>
        <taxon>Kribbellaceae</taxon>
        <taxon>Kribbella</taxon>
    </lineage>
</organism>
<dbReference type="EMBL" id="SJJZ01000004">
    <property type="protein sequence ID" value="TCC03965.1"/>
    <property type="molecule type" value="Genomic_DNA"/>
</dbReference>
<comment type="caution">
    <text evidence="1">The sequence shown here is derived from an EMBL/GenBank/DDBJ whole genome shotgun (WGS) entry which is preliminary data.</text>
</comment>
<evidence type="ECO:0000313" key="1">
    <source>
        <dbReference type="EMBL" id="TCC03965.1"/>
    </source>
</evidence>
<dbReference type="AlphaFoldDB" id="A0A4R0H0B4"/>
<protein>
    <submittedName>
        <fullName evidence="1">Uncharacterized protein</fullName>
    </submittedName>
</protein>
<gene>
    <name evidence="1" type="ORF">E0H45_33220</name>
</gene>
<dbReference type="Proteomes" id="UP000292346">
    <property type="component" value="Unassembled WGS sequence"/>
</dbReference>
<sequence>MGTAATIDKFSEAGVLVLARGAVAASEQYVLAGVAELAVQVVPVAVDRVVADADAGVGIVDAVVAGAAPDLSRTHRLLTGMSAKGCKTQLHRVHSPPESEQVNGQVRDVLHHTDNGSGLVIYRNIDAAVTATRAHPQQPDN</sequence>